<evidence type="ECO:0000313" key="4">
    <source>
        <dbReference type="Proteomes" id="UP000824782"/>
    </source>
</evidence>
<name>A0AAV6Z8N9_ENGPU</name>
<keyword evidence="1" id="KW-0812">Transmembrane</keyword>
<evidence type="ECO:0000256" key="2">
    <source>
        <dbReference type="SAM" id="SignalP"/>
    </source>
</evidence>
<feature type="signal peptide" evidence="2">
    <location>
        <begin position="1"/>
        <end position="25"/>
    </location>
</feature>
<evidence type="ECO:0000256" key="1">
    <source>
        <dbReference type="SAM" id="Phobius"/>
    </source>
</evidence>
<keyword evidence="1" id="KW-1133">Transmembrane helix</keyword>
<comment type="caution">
    <text evidence="3">The sequence shown here is derived from an EMBL/GenBank/DDBJ whole genome shotgun (WGS) entry which is preliminary data.</text>
</comment>
<organism evidence="3 4">
    <name type="scientific">Engystomops pustulosus</name>
    <name type="common">Tungara frog</name>
    <name type="synonym">Physalaemus pustulosus</name>
    <dbReference type="NCBI Taxonomy" id="76066"/>
    <lineage>
        <taxon>Eukaryota</taxon>
        <taxon>Metazoa</taxon>
        <taxon>Chordata</taxon>
        <taxon>Craniata</taxon>
        <taxon>Vertebrata</taxon>
        <taxon>Euteleostomi</taxon>
        <taxon>Amphibia</taxon>
        <taxon>Batrachia</taxon>
        <taxon>Anura</taxon>
        <taxon>Neobatrachia</taxon>
        <taxon>Hyloidea</taxon>
        <taxon>Leptodactylidae</taxon>
        <taxon>Leiuperinae</taxon>
        <taxon>Engystomops</taxon>
    </lineage>
</organism>
<keyword evidence="4" id="KW-1185">Reference proteome</keyword>
<keyword evidence="2" id="KW-0732">Signal</keyword>
<dbReference type="EMBL" id="WNYA01002193">
    <property type="protein sequence ID" value="KAG8544525.1"/>
    <property type="molecule type" value="Genomic_DNA"/>
</dbReference>
<dbReference type="AlphaFoldDB" id="A0AAV6Z8N9"/>
<proteinExistence type="predicted"/>
<dbReference type="Proteomes" id="UP000824782">
    <property type="component" value="Unassembled WGS sequence"/>
</dbReference>
<gene>
    <name evidence="3" type="ORF">GDO81_022324</name>
</gene>
<feature type="transmembrane region" description="Helical" evidence="1">
    <location>
        <begin position="45"/>
        <end position="67"/>
    </location>
</feature>
<sequence>MEMTQRMAPLVLIVHLSLCVYSGRAQTDRTPERSHSYDVLLKQNLVLLGSVLSVLVIAMILLAVCVYKPIRRR</sequence>
<protein>
    <submittedName>
        <fullName evidence="3">Uncharacterized protein</fullName>
    </submittedName>
</protein>
<accession>A0AAV6Z8N9</accession>
<reference evidence="3" key="1">
    <citation type="thesis" date="2020" institute="ProQuest LLC" country="789 East Eisenhower Parkway, Ann Arbor, MI, USA">
        <title>Comparative Genomics and Chromosome Evolution.</title>
        <authorList>
            <person name="Mudd A.B."/>
        </authorList>
    </citation>
    <scope>NUCLEOTIDE SEQUENCE</scope>
    <source>
        <strain evidence="3">237g6f4</strain>
        <tissue evidence="3">Blood</tissue>
    </source>
</reference>
<feature type="chain" id="PRO_5043910876" evidence="2">
    <location>
        <begin position="26"/>
        <end position="73"/>
    </location>
</feature>
<evidence type="ECO:0000313" key="3">
    <source>
        <dbReference type="EMBL" id="KAG8544525.1"/>
    </source>
</evidence>
<keyword evidence="1" id="KW-0472">Membrane</keyword>